<dbReference type="KEGG" id="fak:FUA48_11180"/>
<proteinExistence type="predicted"/>
<feature type="signal peptide" evidence="1">
    <location>
        <begin position="1"/>
        <end position="21"/>
    </location>
</feature>
<evidence type="ECO:0000313" key="2">
    <source>
        <dbReference type="EMBL" id="QEE50122.1"/>
    </source>
</evidence>
<sequence length="194" mass="22543">MKTLYTLASALLLLTFSNAKSQESQSLVLQNQVTILQYLDEKGVNYDKTDIAVISKFDAWAYLLENGKNEFPAAFFFNSKGENVKLKGDKCSQELKKLEKLNTAKINKDEDPLSDWLKHYITFLEEDTEQKNYNGYIIVLWTKYVSPEINETAFNWYKSVKENKDLNIKIILLNFDLMDTWEISDENKKVLGLE</sequence>
<keyword evidence="3" id="KW-1185">Reference proteome</keyword>
<dbReference type="AlphaFoldDB" id="A0A5B9FYX8"/>
<evidence type="ECO:0000256" key="1">
    <source>
        <dbReference type="SAM" id="SignalP"/>
    </source>
</evidence>
<dbReference type="OrthoDB" id="1365906at2"/>
<reference evidence="2 3" key="1">
    <citation type="submission" date="2019-08" db="EMBL/GenBank/DDBJ databases">
        <title>Flavobacterium alkalisoli sp. nov., isolated from rhizosphere soil of Suaeda salsa.</title>
        <authorList>
            <person name="Sun J.-Q."/>
            <person name="Xu L."/>
        </authorList>
    </citation>
    <scope>NUCLEOTIDE SEQUENCE [LARGE SCALE GENOMIC DNA]</scope>
    <source>
        <strain evidence="2 3">XS-5</strain>
    </source>
</reference>
<evidence type="ECO:0000313" key="3">
    <source>
        <dbReference type="Proteomes" id="UP000321222"/>
    </source>
</evidence>
<feature type="chain" id="PRO_5022824208" description="DUF695 domain-containing protein" evidence="1">
    <location>
        <begin position="22"/>
        <end position="194"/>
    </location>
</feature>
<organism evidence="2 3">
    <name type="scientific">Flavobacterium alkalisoli</name>
    <dbReference type="NCBI Taxonomy" id="2602769"/>
    <lineage>
        <taxon>Bacteria</taxon>
        <taxon>Pseudomonadati</taxon>
        <taxon>Bacteroidota</taxon>
        <taxon>Flavobacteriia</taxon>
        <taxon>Flavobacteriales</taxon>
        <taxon>Flavobacteriaceae</taxon>
        <taxon>Flavobacterium</taxon>
    </lineage>
</organism>
<dbReference type="EMBL" id="CP042831">
    <property type="protein sequence ID" value="QEE50122.1"/>
    <property type="molecule type" value="Genomic_DNA"/>
</dbReference>
<evidence type="ECO:0008006" key="4">
    <source>
        <dbReference type="Google" id="ProtNLM"/>
    </source>
</evidence>
<gene>
    <name evidence="2" type="ORF">FUA48_11180</name>
</gene>
<protein>
    <recommendedName>
        <fullName evidence="4">DUF695 domain-containing protein</fullName>
    </recommendedName>
</protein>
<accession>A0A5B9FYX8</accession>
<dbReference type="RefSeq" id="WP_147583610.1">
    <property type="nucleotide sequence ID" value="NZ_CP042831.1"/>
</dbReference>
<dbReference type="Proteomes" id="UP000321222">
    <property type="component" value="Chromosome"/>
</dbReference>
<name>A0A5B9FYX8_9FLAO</name>
<keyword evidence="1" id="KW-0732">Signal</keyword>